<keyword evidence="3" id="KW-1185">Reference proteome</keyword>
<dbReference type="Proteomes" id="UP000236319">
    <property type="component" value="Unassembled WGS sequence"/>
</dbReference>
<feature type="region of interest" description="Disordered" evidence="1">
    <location>
        <begin position="141"/>
        <end position="184"/>
    </location>
</feature>
<protein>
    <submittedName>
        <fullName evidence="2">Multidrug resistance protein, putative</fullName>
    </submittedName>
</protein>
<name>A0A2H6KCN4_9APIC</name>
<proteinExistence type="predicted"/>
<dbReference type="EMBL" id="BDSA01000002">
    <property type="protein sequence ID" value="GBE60719.1"/>
    <property type="molecule type" value="Genomic_DNA"/>
</dbReference>
<evidence type="ECO:0000256" key="1">
    <source>
        <dbReference type="SAM" id="MobiDB-lite"/>
    </source>
</evidence>
<reference evidence="2 3" key="1">
    <citation type="journal article" date="2017" name="BMC Genomics">
        <title>Whole-genome assembly of Babesia ovata and comparative genomics between closely related pathogens.</title>
        <authorList>
            <person name="Yamagishi J."/>
            <person name="Asada M."/>
            <person name="Hakimi H."/>
            <person name="Tanaka T.Q."/>
            <person name="Sugimoto C."/>
            <person name="Kawazu S."/>
        </authorList>
    </citation>
    <scope>NUCLEOTIDE SEQUENCE [LARGE SCALE GENOMIC DNA]</scope>
    <source>
        <strain evidence="2 3">Miyake</strain>
    </source>
</reference>
<accession>A0A2H6KCN4</accession>
<evidence type="ECO:0000313" key="3">
    <source>
        <dbReference type="Proteomes" id="UP000236319"/>
    </source>
</evidence>
<dbReference type="GeneID" id="39874489"/>
<dbReference type="RefSeq" id="XP_028866962.1">
    <property type="nucleotide sequence ID" value="XM_029011129.1"/>
</dbReference>
<dbReference type="AlphaFoldDB" id="A0A2H6KCN4"/>
<organism evidence="2 3">
    <name type="scientific">Babesia ovata</name>
    <dbReference type="NCBI Taxonomy" id="189622"/>
    <lineage>
        <taxon>Eukaryota</taxon>
        <taxon>Sar</taxon>
        <taxon>Alveolata</taxon>
        <taxon>Apicomplexa</taxon>
        <taxon>Aconoidasida</taxon>
        <taxon>Piroplasmida</taxon>
        <taxon>Babesiidae</taxon>
        <taxon>Babesia</taxon>
    </lineage>
</organism>
<sequence>MNSATVAFSDGSGVSAYNAQASPNRLDFVANVKGLGRDGLPDSANESLRVRLAALNFLLGLGSRSFDTRKSACAQRFTHELDDLRGAPALDHDSWHALPGRPEHALHRCRVNKCAHVGVLEESGRHKLDVLVDGLEGRLAPNAEPAKSSSGRKLEEVEPLDGSDLHTRNVPERPPAFYGRGPENNKRSYGPLLAAIPGVSPDLANPLQFSSKADGLQELYGILGLVQLLNGVVHHHRHLT</sequence>
<dbReference type="VEuPathDB" id="PiroplasmaDB:BOVATA_022120"/>
<dbReference type="OrthoDB" id="10547425at2759"/>
<comment type="caution">
    <text evidence="2">The sequence shown here is derived from an EMBL/GenBank/DDBJ whole genome shotgun (WGS) entry which is preliminary data.</text>
</comment>
<gene>
    <name evidence="2" type="ORF">BOVATA_022120</name>
</gene>
<evidence type="ECO:0000313" key="2">
    <source>
        <dbReference type="EMBL" id="GBE60719.1"/>
    </source>
</evidence>